<reference evidence="15 16" key="1">
    <citation type="submission" date="2013-04" db="EMBL/GenBank/DDBJ databases">
        <title>The Genome Sequence of Enterorhabdus caecimuris B7.</title>
        <authorList>
            <consortium name="The Broad Institute Genomics Platform"/>
            <consortium name="The Broad Institute Genome Sequencing Center for Infectious Disease"/>
            <person name="Earl A."/>
            <person name="Xavier R."/>
            <person name="Elson C."/>
            <person name="Duck W."/>
            <person name="Walker B."/>
            <person name="Young S."/>
            <person name="Zeng Q."/>
            <person name="Gargeya S."/>
            <person name="Fitzgerald M."/>
            <person name="Haas B."/>
            <person name="Abouelleil A."/>
            <person name="Allen A.W."/>
            <person name="Alvarado L."/>
            <person name="Arachchi H.M."/>
            <person name="Berlin A.M."/>
            <person name="Chapman S.B."/>
            <person name="Gainer-Dewar J."/>
            <person name="Goldberg J."/>
            <person name="Griggs A."/>
            <person name="Gujja S."/>
            <person name="Hansen M."/>
            <person name="Howarth C."/>
            <person name="Imamovic A."/>
            <person name="Ireland A."/>
            <person name="Larimer J."/>
            <person name="McCowan C."/>
            <person name="Murphy C."/>
            <person name="Pearson M."/>
            <person name="Poon T.W."/>
            <person name="Priest M."/>
            <person name="Roberts A."/>
            <person name="Saif S."/>
            <person name="Shea T."/>
            <person name="Sisk P."/>
            <person name="Sykes S."/>
            <person name="Wortman J."/>
            <person name="Nusbaum C."/>
            <person name="Birren B."/>
        </authorList>
    </citation>
    <scope>NUCLEOTIDE SEQUENCE [LARGE SCALE GENOMIC DNA]</scope>
    <source>
        <strain evidence="15 16">B7</strain>
    </source>
</reference>
<accession>R9L581</accession>
<dbReference type="GeneID" id="82189698"/>
<dbReference type="eggNOG" id="COG0538">
    <property type="taxonomic scope" value="Bacteria"/>
</dbReference>
<dbReference type="STRING" id="1235794.C811_00016"/>
<keyword evidence="16" id="KW-1185">Reference proteome</keyword>
<dbReference type="GO" id="GO:0051287">
    <property type="term" value="F:NAD binding"/>
    <property type="evidence" value="ECO:0007669"/>
    <property type="project" value="InterPro"/>
</dbReference>
<feature type="binding site" evidence="11">
    <location>
        <position position="132"/>
    </location>
    <ligand>
        <name>D-threo-isocitrate</name>
        <dbReference type="ChEBI" id="CHEBI:15562"/>
    </ligand>
</feature>
<evidence type="ECO:0000256" key="13">
    <source>
        <dbReference type="PIRSR" id="PIRSR000108-4"/>
    </source>
</evidence>
<dbReference type="RefSeq" id="WP_016308266.1">
    <property type="nucleotide sequence ID" value="NZ_KE159646.1"/>
</dbReference>
<evidence type="ECO:0000256" key="7">
    <source>
        <dbReference type="ARBA" id="ARBA00023002"/>
    </source>
</evidence>
<feature type="binding site" evidence="13">
    <location>
        <position position="258"/>
    </location>
    <ligand>
        <name>NADP(+)</name>
        <dbReference type="ChEBI" id="CHEBI:58349"/>
    </ligand>
</feature>
<evidence type="ECO:0000256" key="6">
    <source>
        <dbReference type="ARBA" id="ARBA00022857"/>
    </source>
</evidence>
<evidence type="ECO:0000256" key="9">
    <source>
        <dbReference type="PIRNR" id="PIRNR000108"/>
    </source>
</evidence>
<dbReference type="GO" id="GO:0004450">
    <property type="term" value="F:isocitrate dehydrogenase (NADP+) activity"/>
    <property type="evidence" value="ECO:0007669"/>
    <property type="project" value="UniProtKB-UniRule"/>
</dbReference>
<evidence type="ECO:0000256" key="2">
    <source>
        <dbReference type="ARBA" id="ARBA00007769"/>
    </source>
</evidence>
<evidence type="ECO:0000313" key="15">
    <source>
        <dbReference type="EMBL" id="EOS53713.1"/>
    </source>
</evidence>
<dbReference type="SMART" id="SM01329">
    <property type="entry name" value="Iso_dh"/>
    <property type="match status" value="1"/>
</dbReference>
<feature type="binding site" evidence="11">
    <location>
        <position position="77"/>
    </location>
    <ligand>
        <name>D-threo-isocitrate</name>
        <dbReference type="ChEBI" id="CHEBI:15562"/>
    </ligand>
</feature>
<evidence type="ECO:0000313" key="16">
    <source>
        <dbReference type="Proteomes" id="UP000014204"/>
    </source>
</evidence>
<dbReference type="Gene3D" id="3.40.718.10">
    <property type="entry name" value="Isopropylmalate Dehydrogenase"/>
    <property type="match status" value="1"/>
</dbReference>
<dbReference type="EC" id="1.1.1.42" evidence="9"/>
<dbReference type="PANTHER" id="PTHR11822:SF21">
    <property type="entry name" value="ISOCITRATE DEHYDROGENASE [NADP], MITOCHONDRIAL"/>
    <property type="match status" value="1"/>
</dbReference>
<feature type="binding site" evidence="12">
    <location>
        <position position="273"/>
    </location>
    <ligand>
        <name>Mn(2+)</name>
        <dbReference type="ChEBI" id="CHEBI:29035"/>
    </ligand>
</feature>
<dbReference type="SUPFAM" id="SSF53659">
    <property type="entry name" value="Isocitrate/Isopropylmalate dehydrogenase-like"/>
    <property type="match status" value="1"/>
</dbReference>
<dbReference type="NCBIfam" id="NF006156">
    <property type="entry name" value="PRK08299.1"/>
    <property type="match status" value="1"/>
</dbReference>
<keyword evidence="8 9" id="KW-0464">Manganese</keyword>
<evidence type="ECO:0000256" key="12">
    <source>
        <dbReference type="PIRSR" id="PIRSR000108-3"/>
    </source>
</evidence>
<dbReference type="PIRSF" id="PIRSF000108">
    <property type="entry name" value="IDH_NADP"/>
    <property type="match status" value="1"/>
</dbReference>
<evidence type="ECO:0000256" key="3">
    <source>
        <dbReference type="ARBA" id="ARBA00022532"/>
    </source>
</evidence>
<dbReference type="GO" id="GO:0006099">
    <property type="term" value="P:tricarboxylic acid cycle"/>
    <property type="evidence" value="ECO:0007669"/>
    <property type="project" value="UniProtKB-KW"/>
</dbReference>
<dbReference type="InterPro" id="IPR019818">
    <property type="entry name" value="IsoCit/isopropylmalate_DH_CS"/>
</dbReference>
<feature type="binding site" evidence="13">
    <location>
        <position position="82"/>
    </location>
    <ligand>
        <name>NADP(+)</name>
        <dbReference type="ChEBI" id="CHEBI:58349"/>
    </ligand>
</feature>
<name>R9L581_9ACTN</name>
<dbReference type="EMBL" id="ASSY01000001">
    <property type="protein sequence ID" value="EOS53713.1"/>
    <property type="molecule type" value="Genomic_DNA"/>
</dbReference>
<feature type="binding site" evidence="11">
    <location>
        <position position="109"/>
    </location>
    <ligand>
        <name>D-threo-isocitrate</name>
        <dbReference type="ChEBI" id="CHEBI:15562"/>
    </ligand>
</feature>
<evidence type="ECO:0000256" key="5">
    <source>
        <dbReference type="ARBA" id="ARBA00022842"/>
    </source>
</evidence>
<dbReference type="GO" id="GO:0006102">
    <property type="term" value="P:isocitrate metabolic process"/>
    <property type="evidence" value="ECO:0007669"/>
    <property type="project" value="UniProtKB-UniRule"/>
</dbReference>
<gene>
    <name evidence="15" type="ORF">C811_00016</name>
</gene>
<organism evidence="15 16">
    <name type="scientific">Adlercreutzia caecimuris B7</name>
    <dbReference type="NCBI Taxonomy" id="1235794"/>
    <lineage>
        <taxon>Bacteria</taxon>
        <taxon>Bacillati</taxon>
        <taxon>Actinomycetota</taxon>
        <taxon>Coriobacteriia</taxon>
        <taxon>Eggerthellales</taxon>
        <taxon>Eggerthellaceae</taxon>
        <taxon>Adlercreutzia</taxon>
    </lineage>
</organism>
<comment type="similarity">
    <text evidence="2 9">Belongs to the isocitrate and isopropylmalate dehydrogenases family.</text>
</comment>
<evidence type="ECO:0000256" key="10">
    <source>
        <dbReference type="PIRSR" id="PIRSR000108-1"/>
    </source>
</evidence>
<comment type="cofactor">
    <cofactor evidence="9 12">
        <name>Mg(2+)</name>
        <dbReference type="ChEBI" id="CHEBI:18420"/>
    </cofactor>
    <cofactor evidence="9 12">
        <name>Mn(2+)</name>
        <dbReference type="ChEBI" id="CHEBI:29035"/>
    </cofactor>
    <text evidence="9 12">Binds 1 Mg(2+) or Mn(2+) ion per subunit.</text>
</comment>
<evidence type="ECO:0000256" key="8">
    <source>
        <dbReference type="ARBA" id="ARBA00023211"/>
    </source>
</evidence>
<feature type="binding site" evidence="13">
    <location>
        <begin position="307"/>
        <end position="312"/>
    </location>
    <ligand>
        <name>NADP(+)</name>
        <dbReference type="ChEBI" id="CHEBI:58349"/>
    </ligand>
</feature>
<protein>
    <recommendedName>
        <fullName evidence="9">Isocitrate dehydrogenase [NADP]</fullName>
        <ecNumber evidence="9">1.1.1.42</ecNumber>
    </recommendedName>
</protein>
<dbReference type="PATRIC" id="fig|1235794.3.peg.19"/>
<evidence type="ECO:0000259" key="14">
    <source>
        <dbReference type="SMART" id="SM01329"/>
    </source>
</evidence>
<dbReference type="Proteomes" id="UP000014204">
    <property type="component" value="Unassembled WGS sequence"/>
</dbReference>
<keyword evidence="5 9" id="KW-0460">Magnesium</keyword>
<comment type="catalytic activity">
    <reaction evidence="9">
        <text>D-threo-isocitrate + NADP(+) = 2-oxoglutarate + CO2 + NADPH</text>
        <dbReference type="Rhea" id="RHEA:19629"/>
        <dbReference type="ChEBI" id="CHEBI:15562"/>
        <dbReference type="ChEBI" id="CHEBI:16526"/>
        <dbReference type="ChEBI" id="CHEBI:16810"/>
        <dbReference type="ChEBI" id="CHEBI:57783"/>
        <dbReference type="ChEBI" id="CHEBI:58349"/>
        <dbReference type="EC" id="1.1.1.42"/>
    </reaction>
</comment>
<keyword evidence="7 9" id="KW-0560">Oxidoreductase</keyword>
<dbReference type="AlphaFoldDB" id="R9L581"/>
<dbReference type="InterPro" id="IPR004790">
    <property type="entry name" value="Isocitrate_DH_NADP"/>
</dbReference>
<proteinExistence type="inferred from homology"/>
<feature type="site" description="Critical for catalysis" evidence="10">
    <location>
        <position position="139"/>
    </location>
</feature>
<dbReference type="GO" id="GO:0000287">
    <property type="term" value="F:magnesium ion binding"/>
    <property type="evidence" value="ECO:0007669"/>
    <property type="project" value="InterPro"/>
</dbReference>
<dbReference type="Pfam" id="PF00180">
    <property type="entry name" value="Iso_dh"/>
    <property type="match status" value="1"/>
</dbReference>
<dbReference type="PANTHER" id="PTHR11822">
    <property type="entry name" value="NADP-SPECIFIC ISOCITRATE DEHYDROGENASE"/>
    <property type="match status" value="1"/>
</dbReference>
<keyword evidence="3 9" id="KW-0816">Tricarboxylic acid cycle</keyword>
<comment type="caution">
    <text evidence="15">The sequence shown here is derived from an EMBL/GenBank/DDBJ whole genome shotgun (WGS) entry which is preliminary data.</text>
</comment>
<feature type="binding site" evidence="13">
    <location>
        <position position="325"/>
    </location>
    <ligand>
        <name>NADP(+)</name>
        <dbReference type="ChEBI" id="CHEBI:58349"/>
    </ligand>
</feature>
<dbReference type="NCBIfam" id="TIGR00127">
    <property type="entry name" value="nadp_idh_euk"/>
    <property type="match status" value="1"/>
</dbReference>
<dbReference type="InterPro" id="IPR024084">
    <property type="entry name" value="IsoPropMal-DH-like_dom"/>
</dbReference>
<keyword evidence="4 9" id="KW-0479">Metal-binding</keyword>
<evidence type="ECO:0000256" key="11">
    <source>
        <dbReference type="PIRSR" id="PIRSR000108-2"/>
    </source>
</evidence>
<evidence type="ECO:0000256" key="4">
    <source>
        <dbReference type="ARBA" id="ARBA00022723"/>
    </source>
</evidence>
<feature type="domain" description="Isopropylmalate dehydrogenase-like" evidence="14">
    <location>
        <begin position="9"/>
        <end position="394"/>
    </location>
</feature>
<feature type="binding site" evidence="11">
    <location>
        <begin position="94"/>
        <end position="100"/>
    </location>
    <ligand>
        <name>D-threo-isocitrate</name>
        <dbReference type="ChEBI" id="CHEBI:15562"/>
    </ligand>
</feature>
<keyword evidence="6 9" id="KW-0521">NADP</keyword>
<evidence type="ECO:0000256" key="1">
    <source>
        <dbReference type="ARBA" id="ARBA00001936"/>
    </source>
</evidence>
<feature type="binding site" evidence="12">
    <location>
        <position position="250"/>
    </location>
    <ligand>
        <name>Mn(2+)</name>
        <dbReference type="ChEBI" id="CHEBI:29035"/>
    </ligand>
</feature>
<dbReference type="PROSITE" id="PS00470">
    <property type="entry name" value="IDH_IMDH"/>
    <property type="match status" value="1"/>
</dbReference>
<sequence length="400" mass="44496">MTKIAMTTPLVEMDGDEMTRIIWQMIKDELICPFVDLKTEYYDLGLEHRNATDDMVTIESAEATQRLGVAVKCATITPNAARMDEYDLKQMWKSPNGTIRAMLDGTVFRTPINAAGIEPCVRNWVKPITIARHAYGDVYKNVEIRVPGPGKVELVYTGEDGTEIRELVHEYDGAGVAQGMHNLDASIASFATSCFEFALDTKQDLWFATKDTISKKYDHRFKDIFQEIYDDQYAERFEAAGIEYFYTLIDDAVARVMKADGGFIWACKNYDGDVMSDMVSSAFGSLAMMTSVLVSPAGVYEYEAAHGTVQRHYYKHLEGKETSTNSVATIFAWSGALRKRGELDGLDELVAFADRLEAATLDTIEAGEMTGDLARITTLENPTTLSTGDFIKAIAKRLAA</sequence>
<comment type="cofactor">
    <cofactor evidence="1">
        <name>Mn(2+)</name>
        <dbReference type="ChEBI" id="CHEBI:29035"/>
    </cofactor>
</comment>
<dbReference type="HOGENOM" id="CLU_023296_1_1_11"/>
<dbReference type="OrthoDB" id="9765655at2"/>
<feature type="site" description="Critical for catalysis" evidence="10">
    <location>
        <position position="210"/>
    </location>
</feature>
<feature type="binding site" evidence="13">
    <location>
        <begin position="75"/>
        <end position="77"/>
    </location>
    <ligand>
        <name>NADP(+)</name>
        <dbReference type="ChEBI" id="CHEBI:58349"/>
    </ligand>
</feature>